<reference evidence="1" key="1">
    <citation type="submission" date="2020-10" db="EMBL/GenBank/DDBJ databases">
        <title>Unveiling of a novel bifunctional photoreceptor, Dualchrome1, isolated from a cosmopolitan green alga.</title>
        <authorList>
            <person name="Suzuki S."/>
            <person name="Kawachi M."/>
        </authorList>
    </citation>
    <scope>NUCLEOTIDE SEQUENCE</scope>
    <source>
        <strain evidence="1">NIES 2893</strain>
    </source>
</reference>
<dbReference type="InterPro" id="IPR036525">
    <property type="entry name" value="Tubulin/FtsZ_GTPase_sf"/>
</dbReference>
<dbReference type="PANTHER" id="PTHR13391:SF0">
    <property type="entry name" value="PROTEIN MISATO HOMOLOG 1"/>
    <property type="match status" value="1"/>
</dbReference>
<dbReference type="AlphaFoldDB" id="A0A830HCU1"/>
<evidence type="ECO:0000313" key="2">
    <source>
        <dbReference type="Proteomes" id="UP000660262"/>
    </source>
</evidence>
<dbReference type="OrthoDB" id="511203at2759"/>
<dbReference type="EMBL" id="BNJQ01000007">
    <property type="protein sequence ID" value="GHP04313.1"/>
    <property type="molecule type" value="Genomic_DNA"/>
</dbReference>
<proteinExistence type="predicted"/>
<name>A0A830HCU1_9CHLO</name>
<dbReference type="SUPFAM" id="SSF52490">
    <property type="entry name" value="Tubulin nucleotide-binding domain-like"/>
    <property type="match status" value="1"/>
</dbReference>
<organism evidence="1 2">
    <name type="scientific">Pycnococcus provasolii</name>
    <dbReference type="NCBI Taxonomy" id="41880"/>
    <lineage>
        <taxon>Eukaryota</taxon>
        <taxon>Viridiplantae</taxon>
        <taxon>Chlorophyta</taxon>
        <taxon>Pseudoscourfieldiophyceae</taxon>
        <taxon>Pseudoscourfieldiales</taxon>
        <taxon>Pycnococcaceae</taxon>
        <taxon>Pycnococcus</taxon>
    </lineage>
</organism>
<sequence>MASHVPSHHHSHHRELLLLSLGDRANYTTTHIVNLCLSQASESPAARGDAAPLSPFANRITRGGGPTSGGLPLPRLLVIDASGATMGTNVTQGREALTASERAAAEAWHGTVDLHGADPGDRAPASEFARLAEEAGDENAVASAASRLDDPNHVRTWADFLKPRLPPGAVQLLPGIWRDTCHIGLANPVDALNTWTTTRGEGDGFVCENAADAVRTLLERCDNAQGSVVMFADDTPWVGPTAHLLQELRDMTGTKHHIVACATSDAGGKSPALSTSCTTGLCASLFLGQAASDGLVDAYVPLGVSDPNATAFEASAYQATALEALLTPNATKHDERPDAAYQAYGVRAGGTLDELFSPLTRAAGHFVLEAAVAAPATEELTFDDFRAFTSPILGGNGNASVGGGDMDAVAELYAMRGIGISRIDELLLQRQRTTSSRCFAGRFAHSEPIAAPIAFPSILCERTEAHRATLACAAKLRATRNTRIFEHARETLRAGRRELRAWGLDGEEENYIEALASLDNPDYDDDDDWEEL</sequence>
<keyword evidence="2" id="KW-1185">Reference proteome</keyword>
<accession>A0A830HCU1</accession>
<dbReference type="GO" id="GO:0007005">
    <property type="term" value="P:mitochondrion organization"/>
    <property type="evidence" value="ECO:0007669"/>
    <property type="project" value="InterPro"/>
</dbReference>
<comment type="caution">
    <text evidence="1">The sequence shown here is derived from an EMBL/GenBank/DDBJ whole genome shotgun (WGS) entry which is preliminary data.</text>
</comment>
<evidence type="ECO:0000313" key="1">
    <source>
        <dbReference type="EMBL" id="GHP04313.1"/>
    </source>
</evidence>
<protein>
    <submittedName>
        <fullName evidence="1">Uncharacterized protein</fullName>
    </submittedName>
</protein>
<dbReference type="PANTHER" id="PTHR13391">
    <property type="entry name" value="MITOCHONDRIAL DISTRIBUTION REGULATOR MISATO"/>
    <property type="match status" value="1"/>
</dbReference>
<gene>
    <name evidence="1" type="ORF">PPROV_000306700</name>
</gene>
<dbReference type="Proteomes" id="UP000660262">
    <property type="component" value="Unassembled WGS sequence"/>
</dbReference>
<dbReference type="GO" id="GO:0005737">
    <property type="term" value="C:cytoplasm"/>
    <property type="evidence" value="ECO:0007669"/>
    <property type="project" value="TreeGrafter"/>
</dbReference>
<dbReference type="InterPro" id="IPR049942">
    <property type="entry name" value="DML1/Misato"/>
</dbReference>